<evidence type="ECO:0000313" key="3">
    <source>
        <dbReference type="Proteomes" id="UP000012073"/>
    </source>
</evidence>
<dbReference type="Gene3D" id="3.40.50.300">
    <property type="entry name" value="P-loop containing nucleotide triphosphate hydrolases"/>
    <property type="match status" value="1"/>
</dbReference>
<protein>
    <submittedName>
        <fullName evidence="2">Uncharacterized protein</fullName>
    </submittedName>
</protein>
<dbReference type="GeneID" id="17323883"/>
<dbReference type="EMBL" id="HG001774">
    <property type="protein sequence ID" value="CDF36347.1"/>
    <property type="molecule type" value="Genomic_DNA"/>
</dbReference>
<dbReference type="RefSeq" id="XP_005716166.1">
    <property type="nucleotide sequence ID" value="XM_005716109.1"/>
</dbReference>
<dbReference type="Proteomes" id="UP000012073">
    <property type="component" value="Unassembled WGS sequence"/>
</dbReference>
<reference evidence="3" key="1">
    <citation type="journal article" date="2013" name="Proc. Natl. Acad. Sci. U.S.A.">
        <title>Genome structure and metabolic features in the red seaweed Chondrus crispus shed light on evolution of the Archaeplastida.</title>
        <authorList>
            <person name="Collen J."/>
            <person name="Porcel B."/>
            <person name="Carre W."/>
            <person name="Ball S.G."/>
            <person name="Chaparro C."/>
            <person name="Tonon T."/>
            <person name="Barbeyron T."/>
            <person name="Michel G."/>
            <person name="Noel B."/>
            <person name="Valentin K."/>
            <person name="Elias M."/>
            <person name="Artiguenave F."/>
            <person name="Arun A."/>
            <person name="Aury J.M."/>
            <person name="Barbosa-Neto J.F."/>
            <person name="Bothwell J.H."/>
            <person name="Bouget F.Y."/>
            <person name="Brillet L."/>
            <person name="Cabello-Hurtado F."/>
            <person name="Capella-Gutierrez S."/>
            <person name="Charrier B."/>
            <person name="Cladiere L."/>
            <person name="Cock J.M."/>
            <person name="Coelho S.M."/>
            <person name="Colleoni C."/>
            <person name="Czjzek M."/>
            <person name="Da Silva C."/>
            <person name="Delage L."/>
            <person name="Denoeud F."/>
            <person name="Deschamps P."/>
            <person name="Dittami S.M."/>
            <person name="Gabaldon T."/>
            <person name="Gachon C.M."/>
            <person name="Groisillier A."/>
            <person name="Herve C."/>
            <person name="Jabbari K."/>
            <person name="Katinka M."/>
            <person name="Kloareg B."/>
            <person name="Kowalczyk N."/>
            <person name="Labadie K."/>
            <person name="Leblanc C."/>
            <person name="Lopez P.J."/>
            <person name="McLachlan D.H."/>
            <person name="Meslet-Cladiere L."/>
            <person name="Moustafa A."/>
            <person name="Nehr Z."/>
            <person name="Nyvall Collen P."/>
            <person name="Panaud O."/>
            <person name="Partensky F."/>
            <person name="Poulain J."/>
            <person name="Rensing S.A."/>
            <person name="Rousvoal S."/>
            <person name="Samson G."/>
            <person name="Symeonidi A."/>
            <person name="Weissenbach J."/>
            <person name="Zambounis A."/>
            <person name="Wincker P."/>
            <person name="Boyen C."/>
        </authorList>
    </citation>
    <scope>NUCLEOTIDE SEQUENCE [LARGE SCALE GENOMIC DNA]</scope>
    <source>
        <strain evidence="3">cv. Stackhouse</strain>
    </source>
</reference>
<evidence type="ECO:0000256" key="1">
    <source>
        <dbReference type="SAM" id="MobiDB-lite"/>
    </source>
</evidence>
<dbReference type="AlphaFoldDB" id="R7QCW4"/>
<feature type="compositionally biased region" description="Basic residues" evidence="1">
    <location>
        <begin position="1"/>
        <end position="26"/>
    </location>
</feature>
<dbReference type="OrthoDB" id="200177at2759"/>
<keyword evidence="3" id="KW-1185">Reference proteome</keyword>
<dbReference type="Gramene" id="CDF36347">
    <property type="protein sequence ID" value="CDF36347"/>
    <property type="gene ID" value="CHC_T00004675001"/>
</dbReference>
<sequence>MIPRKSSFRPSRRQRARRKEHSRQTKTPHVSSPHQLLERPLVKSMVHAASPSYRECSPARPATPLVLTVTLLLLVLLASKDQDHRRRLHTRHLHTLGDATAAVEAVQQRVRWNSDYRSRLLAAHSAGRSQSTEVFLRWLHIPKTGTSFVNTLVRWGCTNVAAETFVVPRKERPQEMHLALPETLSWDWLFKNQSGRGWLRTHCRERLVTHHPITGSLHYSLYMHRALKNWETVNAVAFFRLPLQRMYSNYMHLSLHYNESREPRESLQSFLTKKQFWSQQTKMLLGRHYRDPRPVSMVDAQKAVLIVKESLMFVGLTEEFVLSCRLFHATFGGVPHRAQFENIRPGISRYNSSVTTSSSFRYSESQFEGWSDAADELVYQAAKVRFWSDVKQLKAKIEVDGLGEVVVQTNHLTNK</sequence>
<feature type="region of interest" description="Disordered" evidence="1">
    <location>
        <begin position="1"/>
        <end position="36"/>
    </location>
</feature>
<dbReference type="InterPro" id="IPR027417">
    <property type="entry name" value="P-loop_NTPase"/>
</dbReference>
<dbReference type="KEGG" id="ccp:CHC_T00004675001"/>
<name>R7QCW4_CHOCR</name>
<organism evidence="2 3">
    <name type="scientific">Chondrus crispus</name>
    <name type="common">Carrageen Irish moss</name>
    <name type="synonym">Polymorpha crispa</name>
    <dbReference type="NCBI Taxonomy" id="2769"/>
    <lineage>
        <taxon>Eukaryota</taxon>
        <taxon>Rhodophyta</taxon>
        <taxon>Florideophyceae</taxon>
        <taxon>Rhodymeniophycidae</taxon>
        <taxon>Gigartinales</taxon>
        <taxon>Gigartinaceae</taxon>
        <taxon>Chondrus</taxon>
    </lineage>
</organism>
<evidence type="ECO:0000313" key="2">
    <source>
        <dbReference type="EMBL" id="CDF36347.1"/>
    </source>
</evidence>
<accession>R7QCW4</accession>
<gene>
    <name evidence="2" type="ORF">CHC_T00004675001</name>
</gene>
<proteinExistence type="predicted"/>